<comment type="caution">
    <text evidence="11">The sequence shown here is derived from an EMBL/GenBank/DDBJ whole genome shotgun (WGS) entry which is preliminary data.</text>
</comment>
<dbReference type="InterPro" id="IPR003754">
    <property type="entry name" value="4pyrrol_synth_uPrphyn_synth"/>
</dbReference>
<keyword evidence="5 9" id="KW-0627">Porphyrin biosynthesis</keyword>
<dbReference type="PANTHER" id="PTHR38042">
    <property type="entry name" value="UROPORPHYRINOGEN-III SYNTHASE, CHLOROPLASTIC"/>
    <property type="match status" value="1"/>
</dbReference>
<evidence type="ECO:0000256" key="6">
    <source>
        <dbReference type="ARBA" id="ARBA00037589"/>
    </source>
</evidence>
<dbReference type="GO" id="GO:0006782">
    <property type="term" value="P:protoporphyrinogen IX biosynthetic process"/>
    <property type="evidence" value="ECO:0007669"/>
    <property type="project" value="UniProtKB-UniRule"/>
</dbReference>
<sequence>MNVLVTRPEGQQQPLLDALIQAGYGADHCPALLIEPEPVSGDTGRVLMELDQFHAVFFASANAARLALSAMADLWPQWPVGVHWLAVGRATAAELVSWHLEPELPDRGFNSEAVLGLSCLQDLAEKKVLICRGNSGRELLADTLSARGATVTSLSFYQRSPNLQFQVPSRCDWLMVTSVESWHAISEHVPARCGVIAAGDRVASAVAEDFNGEIRVAASAHDEDMLAALPELT</sequence>
<name>A0A6N7LQR0_9GAMM</name>
<evidence type="ECO:0000256" key="3">
    <source>
        <dbReference type="ARBA" id="ARBA00013109"/>
    </source>
</evidence>
<evidence type="ECO:0000313" key="12">
    <source>
        <dbReference type="Proteomes" id="UP000469421"/>
    </source>
</evidence>
<dbReference type="InterPro" id="IPR036108">
    <property type="entry name" value="4pyrrol_syn_uPrphyn_synt_sf"/>
</dbReference>
<accession>A0A6N7LQR0</accession>
<dbReference type="Proteomes" id="UP000469421">
    <property type="component" value="Unassembled WGS sequence"/>
</dbReference>
<gene>
    <name evidence="11" type="ORF">GFN93_05420</name>
</gene>
<comment type="function">
    <text evidence="6 9">Catalyzes cyclization of the linear tetrapyrrole, hydroxymethylbilane, to the macrocyclic uroporphyrinogen III.</text>
</comment>
<evidence type="ECO:0000256" key="9">
    <source>
        <dbReference type="RuleBase" id="RU366031"/>
    </source>
</evidence>
<evidence type="ECO:0000256" key="7">
    <source>
        <dbReference type="ARBA" id="ARBA00040167"/>
    </source>
</evidence>
<evidence type="ECO:0000259" key="10">
    <source>
        <dbReference type="Pfam" id="PF02602"/>
    </source>
</evidence>
<comment type="catalytic activity">
    <reaction evidence="8 9">
        <text>hydroxymethylbilane = uroporphyrinogen III + H2O</text>
        <dbReference type="Rhea" id="RHEA:18965"/>
        <dbReference type="ChEBI" id="CHEBI:15377"/>
        <dbReference type="ChEBI" id="CHEBI:57308"/>
        <dbReference type="ChEBI" id="CHEBI:57845"/>
        <dbReference type="EC" id="4.2.1.75"/>
    </reaction>
</comment>
<dbReference type="GO" id="GO:0006780">
    <property type="term" value="P:uroporphyrinogen III biosynthetic process"/>
    <property type="evidence" value="ECO:0007669"/>
    <property type="project" value="UniProtKB-UniRule"/>
</dbReference>
<dbReference type="CDD" id="cd06578">
    <property type="entry name" value="HemD"/>
    <property type="match status" value="1"/>
</dbReference>
<evidence type="ECO:0000256" key="5">
    <source>
        <dbReference type="ARBA" id="ARBA00023244"/>
    </source>
</evidence>
<evidence type="ECO:0000256" key="1">
    <source>
        <dbReference type="ARBA" id="ARBA00004772"/>
    </source>
</evidence>
<organism evidence="11 12">
    <name type="scientific">Alcanivorax sediminis</name>
    <dbReference type="NCBI Taxonomy" id="2663008"/>
    <lineage>
        <taxon>Bacteria</taxon>
        <taxon>Pseudomonadati</taxon>
        <taxon>Pseudomonadota</taxon>
        <taxon>Gammaproteobacteria</taxon>
        <taxon>Oceanospirillales</taxon>
        <taxon>Alcanivoracaceae</taxon>
        <taxon>Alcanivorax</taxon>
    </lineage>
</organism>
<keyword evidence="4 9" id="KW-0456">Lyase</keyword>
<dbReference type="AlphaFoldDB" id="A0A6N7LQR0"/>
<dbReference type="SUPFAM" id="SSF69618">
    <property type="entry name" value="HemD-like"/>
    <property type="match status" value="1"/>
</dbReference>
<dbReference type="EC" id="4.2.1.75" evidence="3 9"/>
<evidence type="ECO:0000313" key="11">
    <source>
        <dbReference type="EMBL" id="MQX52679.1"/>
    </source>
</evidence>
<dbReference type="Gene3D" id="3.40.50.10090">
    <property type="match status" value="2"/>
</dbReference>
<evidence type="ECO:0000256" key="4">
    <source>
        <dbReference type="ARBA" id="ARBA00023239"/>
    </source>
</evidence>
<dbReference type="GO" id="GO:0004852">
    <property type="term" value="F:uroporphyrinogen-III synthase activity"/>
    <property type="evidence" value="ECO:0007669"/>
    <property type="project" value="UniProtKB-UniRule"/>
</dbReference>
<feature type="domain" description="Tetrapyrrole biosynthesis uroporphyrinogen III synthase" evidence="10">
    <location>
        <begin position="17"/>
        <end position="226"/>
    </location>
</feature>
<comment type="pathway">
    <text evidence="1 9">Porphyrin-containing compound metabolism; protoporphyrin-IX biosynthesis; coproporphyrinogen-III from 5-aminolevulinate: step 3/4.</text>
</comment>
<dbReference type="EMBL" id="WIRE01000001">
    <property type="protein sequence ID" value="MQX52679.1"/>
    <property type="molecule type" value="Genomic_DNA"/>
</dbReference>
<dbReference type="UniPathway" id="UPA00251">
    <property type="reaction ID" value="UER00320"/>
</dbReference>
<dbReference type="PANTHER" id="PTHR38042:SF1">
    <property type="entry name" value="UROPORPHYRINOGEN-III SYNTHASE, CHLOROPLASTIC"/>
    <property type="match status" value="1"/>
</dbReference>
<proteinExistence type="inferred from homology"/>
<protein>
    <recommendedName>
        <fullName evidence="7 9">Uroporphyrinogen-III synthase</fullName>
        <ecNumber evidence="3 9">4.2.1.75</ecNumber>
    </recommendedName>
</protein>
<evidence type="ECO:0000256" key="2">
    <source>
        <dbReference type="ARBA" id="ARBA00008133"/>
    </source>
</evidence>
<dbReference type="RefSeq" id="WP_153499577.1">
    <property type="nucleotide sequence ID" value="NZ_WIRE01000001.1"/>
</dbReference>
<dbReference type="Pfam" id="PF02602">
    <property type="entry name" value="HEM4"/>
    <property type="match status" value="1"/>
</dbReference>
<evidence type="ECO:0000256" key="8">
    <source>
        <dbReference type="ARBA" id="ARBA00048617"/>
    </source>
</evidence>
<dbReference type="InterPro" id="IPR039793">
    <property type="entry name" value="UROS/Hem4"/>
</dbReference>
<keyword evidence="12" id="KW-1185">Reference proteome</keyword>
<reference evidence="11 12" key="1">
    <citation type="submission" date="2019-10" db="EMBL/GenBank/DDBJ databases">
        <title>Alcanivorax sp.PA15-N-34 draft genome sequence.</title>
        <authorList>
            <person name="Liao X."/>
            <person name="Shao Z."/>
        </authorList>
    </citation>
    <scope>NUCLEOTIDE SEQUENCE [LARGE SCALE GENOMIC DNA]</scope>
    <source>
        <strain evidence="11 12">PA15-N-34</strain>
    </source>
</reference>
<comment type="similarity">
    <text evidence="2 9">Belongs to the uroporphyrinogen-III synthase family.</text>
</comment>